<dbReference type="EMBL" id="JAACNH010000002">
    <property type="protein sequence ID" value="KAG8451618.1"/>
    <property type="molecule type" value="Genomic_DNA"/>
</dbReference>
<feature type="region of interest" description="Disordered" evidence="1">
    <location>
        <begin position="519"/>
        <end position="668"/>
    </location>
</feature>
<feature type="compositionally biased region" description="Pro residues" evidence="1">
    <location>
        <begin position="700"/>
        <end position="713"/>
    </location>
</feature>
<feature type="compositionally biased region" description="Polar residues" evidence="1">
    <location>
        <begin position="1011"/>
        <end position="1020"/>
    </location>
</feature>
<feature type="region of interest" description="Disordered" evidence="1">
    <location>
        <begin position="680"/>
        <end position="717"/>
    </location>
</feature>
<name>A0A8T2K552_9PIPI</name>
<feature type="compositionally biased region" description="Basic and acidic residues" evidence="1">
    <location>
        <begin position="408"/>
        <end position="417"/>
    </location>
</feature>
<feature type="compositionally biased region" description="Low complexity" evidence="1">
    <location>
        <begin position="949"/>
        <end position="963"/>
    </location>
</feature>
<protein>
    <recommendedName>
        <fullName evidence="4">KIAA1522</fullName>
    </recommendedName>
</protein>
<feature type="region of interest" description="Disordered" evidence="1">
    <location>
        <begin position="949"/>
        <end position="985"/>
    </location>
</feature>
<feature type="compositionally biased region" description="Polar residues" evidence="1">
    <location>
        <begin position="1036"/>
        <end position="1045"/>
    </location>
</feature>
<proteinExistence type="predicted"/>
<organism evidence="2 3">
    <name type="scientific">Hymenochirus boettgeri</name>
    <name type="common">Congo dwarf clawed frog</name>
    <dbReference type="NCBI Taxonomy" id="247094"/>
    <lineage>
        <taxon>Eukaryota</taxon>
        <taxon>Metazoa</taxon>
        <taxon>Chordata</taxon>
        <taxon>Craniata</taxon>
        <taxon>Vertebrata</taxon>
        <taxon>Euteleostomi</taxon>
        <taxon>Amphibia</taxon>
        <taxon>Batrachia</taxon>
        <taxon>Anura</taxon>
        <taxon>Pipoidea</taxon>
        <taxon>Pipidae</taxon>
        <taxon>Pipinae</taxon>
        <taxon>Hymenochirus</taxon>
    </lineage>
</organism>
<keyword evidence="3" id="KW-1185">Reference proteome</keyword>
<feature type="region of interest" description="Disordered" evidence="1">
    <location>
        <begin position="365"/>
        <end position="501"/>
    </location>
</feature>
<gene>
    <name evidence="2" type="ORF">GDO86_003712</name>
</gene>
<feature type="compositionally biased region" description="Low complexity" evidence="1">
    <location>
        <begin position="439"/>
        <end position="452"/>
    </location>
</feature>
<feature type="compositionally biased region" description="Basic and acidic residues" evidence="1">
    <location>
        <begin position="1046"/>
        <end position="1059"/>
    </location>
</feature>
<feature type="compositionally biased region" description="Low complexity" evidence="1">
    <location>
        <begin position="834"/>
        <end position="845"/>
    </location>
</feature>
<dbReference type="Proteomes" id="UP000812440">
    <property type="component" value="Chromosome 2"/>
</dbReference>
<dbReference type="PANTHER" id="PTHR23039">
    <property type="entry name" value="NANCE-HORAN SYNDROME PROTEIN"/>
    <property type="match status" value="1"/>
</dbReference>
<feature type="compositionally biased region" description="Polar residues" evidence="1">
    <location>
        <begin position="380"/>
        <end position="407"/>
    </location>
</feature>
<feature type="compositionally biased region" description="Polar residues" evidence="1">
    <location>
        <begin position="1"/>
        <end position="12"/>
    </location>
</feature>
<dbReference type="GO" id="GO:0030154">
    <property type="term" value="P:cell differentiation"/>
    <property type="evidence" value="ECO:0007669"/>
    <property type="project" value="TreeGrafter"/>
</dbReference>
<evidence type="ECO:0008006" key="4">
    <source>
        <dbReference type="Google" id="ProtNLM"/>
    </source>
</evidence>
<feature type="region of interest" description="Disordered" evidence="1">
    <location>
        <begin position="1011"/>
        <end position="1070"/>
    </location>
</feature>
<evidence type="ECO:0000313" key="3">
    <source>
        <dbReference type="Proteomes" id="UP000812440"/>
    </source>
</evidence>
<evidence type="ECO:0000313" key="2">
    <source>
        <dbReference type="EMBL" id="KAG8451618.1"/>
    </source>
</evidence>
<feature type="region of interest" description="Disordered" evidence="1">
    <location>
        <begin position="155"/>
        <end position="183"/>
    </location>
</feature>
<evidence type="ECO:0000256" key="1">
    <source>
        <dbReference type="SAM" id="MobiDB-lite"/>
    </source>
</evidence>
<dbReference type="OrthoDB" id="9906533at2759"/>
<feature type="region of interest" description="Disordered" evidence="1">
    <location>
        <begin position="1"/>
        <end position="63"/>
    </location>
</feature>
<feature type="compositionally biased region" description="Polar residues" evidence="1">
    <location>
        <begin position="418"/>
        <end position="434"/>
    </location>
</feature>
<dbReference type="PANTHER" id="PTHR23039:SF6">
    <property type="entry name" value="SIMILAR TO MKIAA1522 PROTEIN"/>
    <property type="match status" value="1"/>
</dbReference>
<accession>A0A8T2K552</accession>
<feature type="compositionally biased region" description="Pro residues" evidence="1">
    <location>
        <begin position="643"/>
        <end position="659"/>
    </location>
</feature>
<feature type="compositionally biased region" description="Low complexity" evidence="1">
    <location>
        <begin position="579"/>
        <end position="591"/>
    </location>
</feature>
<dbReference type="AlphaFoldDB" id="A0A8T2K552"/>
<sequence length="1096" mass="117431">MSTQTTPLTVTESLPPGPDAVNNEPKKKKHKGGTLRRALSWLRGRKKKKPEAKTQEGKGEPKGAEFTAVEVDFNENGFFPSKRTQVLEDIHNQAQEGLKSLQRREKHQSKIISQEQDQISKPMSHTVDIGFRERSFSCTAQNTDDAISVRTEMIQRKGSTFRPHDSPRGSSGSSSRKRKEKRATVVGVPHHIAAELGLQSSGSSLHRGIHELFPRERQPVANQAPISLSNGIPRTEEEFVTIPTVDGNANLATLDGAHISLATLEQTEATVQRHIDKVYKDDSYIDIKCGPKMSPMLIRPKSLAVPGMTTHSHQSDHVGPVMSISPQATYMSKIIPNAVLPPMVDLVALTHSSVRTLSRCSLATASPASVRGSLHRGRVQSFSSDTWSRSESTETIVSDSSTISSHGGTKEPSEKNDSQFSTGRASPASSSGTQDESDAASLCSARSSVRSVSLRKSKKAPPPPKRTYSLQQQREMGLPPRPERKPLSKSAGNQSPCVSQTEALMLDNEVFSQPLYSAKLSSPSRSDRTLSPSSGYSSQSGTPTMPAKALLEYPESPGSHRKTPQKPERTSLTRSKQGSSVSTNSSAETSSPILTIPPRAGSSVFDQDHQEALEVIPPHPKVSAPVCPPPNKIRGHIGTPSSTPNPSPPPSHHPTPPPTRKSDSGEVMPAYQEVLVQTEIMWPPPPPDVPELQDMSMANYPPPEDLILPPPQAPESDLLSIRNSDQICIPSEKDDIRGNTHKLTDSEKNSGISIASKPLIASVPFFAAKDSLPSFTEHTIASAPSSIVHITLHSASSADVQTASVIPSSVSNTLIPLTSSIKPTPKEPTPPESVPSSVQSNPEPVTTADPKPASAPCSTEPNPVSLHPFTDPALLSVHLPTEGITVSLPSSESYPVVVQDLIRSSHPQITDASETTVEPVGFSIMSKSTVCTSAPLAVIESSKSVKPFVPVSPSSKPSAWKPVTAPSKKVAAPNSPSVAAPKDDANLPIVTPSLLQMVRLRSVQVKGPQGLINQQASGVSAPQKPMRKSLSLRSPPGSSTPPADSTTEKSPLKTIHDPRLSPSTHRSPASAASFVFARGAKKFVFDLQPPKRLRSH</sequence>
<feature type="compositionally biased region" description="Low complexity" evidence="1">
    <location>
        <begin position="970"/>
        <end position="980"/>
    </location>
</feature>
<feature type="compositionally biased region" description="Polar residues" evidence="1">
    <location>
        <begin position="490"/>
        <end position="501"/>
    </location>
</feature>
<feature type="compositionally biased region" description="Low complexity" evidence="1">
    <location>
        <begin position="531"/>
        <end position="544"/>
    </location>
</feature>
<comment type="caution">
    <text evidence="2">The sequence shown here is derived from an EMBL/GenBank/DDBJ whole genome shotgun (WGS) entry which is preliminary data.</text>
</comment>
<feature type="compositionally biased region" description="Basic and acidic residues" evidence="1">
    <location>
        <begin position="51"/>
        <end position="63"/>
    </location>
</feature>
<feature type="region of interest" description="Disordered" evidence="1">
    <location>
        <begin position="816"/>
        <end position="861"/>
    </location>
</feature>
<reference evidence="2" key="1">
    <citation type="thesis" date="2020" institute="ProQuest LLC" country="789 East Eisenhower Parkway, Ann Arbor, MI, USA">
        <title>Comparative Genomics and Chromosome Evolution.</title>
        <authorList>
            <person name="Mudd A.B."/>
        </authorList>
    </citation>
    <scope>NUCLEOTIDE SEQUENCE</scope>
    <source>
        <strain evidence="2">Female2</strain>
        <tissue evidence="2">Blood</tissue>
    </source>
</reference>